<dbReference type="GeneID" id="83015632"/>
<accession>A0A412G0U8</accession>
<evidence type="ECO:0000313" key="2">
    <source>
        <dbReference type="Proteomes" id="UP000284178"/>
    </source>
</evidence>
<gene>
    <name evidence="1" type="ORF">DWY25_09480</name>
</gene>
<organism evidence="1 2">
    <name type="scientific">Holdemania filiformis</name>
    <dbReference type="NCBI Taxonomy" id="61171"/>
    <lineage>
        <taxon>Bacteria</taxon>
        <taxon>Bacillati</taxon>
        <taxon>Bacillota</taxon>
        <taxon>Erysipelotrichia</taxon>
        <taxon>Erysipelotrichales</taxon>
        <taxon>Erysipelotrichaceae</taxon>
        <taxon>Holdemania</taxon>
    </lineage>
</organism>
<name>A0A412G0U8_9FIRM</name>
<dbReference type="Proteomes" id="UP000284178">
    <property type="component" value="Unassembled WGS sequence"/>
</dbReference>
<keyword evidence="2" id="KW-1185">Reference proteome</keyword>
<sequence length="254" mass="29770">MKRKGINIMLLAAAAMTLGVLVYRTRQRPVVQISRETWEYYHTSLYSGYPSTPNRKDWNSRLLEDDLRYARQAGDLEWLDQLKRVQAAARCQTPQYNWYPACNIQLTDEPRLQGSIPLLTREEALTPDVQTALEEILFRFASLRCHPNSEGTLTIEKAYFIDSELGNTAQLLAWVREDQEKQEEPKTFVLVIHNLHQAKNRWVYWNDQFGYSTDFCELGLPPDEDWPEYHATPLPRIEGASMRIEEMEWMLSRL</sequence>
<dbReference type="EMBL" id="QRUP01000010">
    <property type="protein sequence ID" value="RGR74034.1"/>
    <property type="molecule type" value="Genomic_DNA"/>
</dbReference>
<comment type="caution">
    <text evidence="1">The sequence shown here is derived from an EMBL/GenBank/DDBJ whole genome shotgun (WGS) entry which is preliminary data.</text>
</comment>
<evidence type="ECO:0000313" key="1">
    <source>
        <dbReference type="EMBL" id="RGR74034.1"/>
    </source>
</evidence>
<protein>
    <submittedName>
        <fullName evidence="1">Uncharacterized protein</fullName>
    </submittedName>
</protein>
<dbReference type="AlphaFoldDB" id="A0A412G0U8"/>
<dbReference type="RefSeq" id="WP_117895033.1">
    <property type="nucleotide sequence ID" value="NZ_CABJCV010000010.1"/>
</dbReference>
<reference evidence="1 2" key="1">
    <citation type="submission" date="2018-08" db="EMBL/GenBank/DDBJ databases">
        <title>A genome reference for cultivated species of the human gut microbiota.</title>
        <authorList>
            <person name="Zou Y."/>
            <person name="Xue W."/>
            <person name="Luo G."/>
        </authorList>
    </citation>
    <scope>NUCLEOTIDE SEQUENCE [LARGE SCALE GENOMIC DNA]</scope>
    <source>
        <strain evidence="1 2">AF24-29</strain>
    </source>
</reference>
<proteinExistence type="predicted"/>